<feature type="signal peptide" evidence="6">
    <location>
        <begin position="1"/>
        <end position="21"/>
    </location>
</feature>
<keyword evidence="2" id="KW-0645">Protease</keyword>
<dbReference type="InterPro" id="IPR038765">
    <property type="entry name" value="Papain-like_cys_pep_sf"/>
</dbReference>
<gene>
    <name evidence="8" type="ORF">C3430_11880</name>
</gene>
<dbReference type="GO" id="GO:0006508">
    <property type="term" value="P:proteolysis"/>
    <property type="evidence" value="ECO:0007669"/>
    <property type="project" value="UniProtKB-KW"/>
</dbReference>
<dbReference type="SUPFAM" id="SSF54001">
    <property type="entry name" value="Cysteine proteinases"/>
    <property type="match status" value="1"/>
</dbReference>
<dbReference type="InterPro" id="IPR052062">
    <property type="entry name" value="Murein_DD/LD_carboxypeptidase"/>
</dbReference>
<dbReference type="Proteomes" id="UP000237003">
    <property type="component" value="Unassembled WGS sequence"/>
</dbReference>
<dbReference type="STRING" id="35703.AL524_16220"/>
<feature type="chain" id="PRO_5015615368" evidence="6">
    <location>
        <begin position="22"/>
        <end position="154"/>
    </location>
</feature>
<evidence type="ECO:0000256" key="6">
    <source>
        <dbReference type="SAM" id="SignalP"/>
    </source>
</evidence>
<keyword evidence="4" id="KW-0378">Hydrolase</keyword>
<dbReference type="PROSITE" id="PS51257">
    <property type="entry name" value="PROKAR_LIPOPROTEIN"/>
    <property type="match status" value="1"/>
</dbReference>
<dbReference type="Gene3D" id="3.90.1720.10">
    <property type="entry name" value="endopeptidase domain like (from Nostoc punctiforme)"/>
    <property type="match status" value="1"/>
</dbReference>
<accession>A0A2S4RYT4</accession>
<dbReference type="OrthoDB" id="9807055at2"/>
<dbReference type="AlphaFoldDB" id="A0A2S4RYT4"/>
<dbReference type="PANTHER" id="PTHR47360:SF1">
    <property type="entry name" value="ENDOPEPTIDASE NLPC-RELATED"/>
    <property type="match status" value="1"/>
</dbReference>
<dbReference type="PROSITE" id="PS51935">
    <property type="entry name" value="NLPC_P60"/>
    <property type="match status" value="1"/>
</dbReference>
<evidence type="ECO:0000256" key="3">
    <source>
        <dbReference type="ARBA" id="ARBA00022729"/>
    </source>
</evidence>
<comment type="caution">
    <text evidence="8">The sequence shown here is derived from an EMBL/GenBank/DDBJ whole genome shotgun (WGS) entry which is preliminary data.</text>
</comment>
<dbReference type="EMBL" id="PQLX01000003">
    <property type="protein sequence ID" value="POU65976.1"/>
    <property type="molecule type" value="Genomic_DNA"/>
</dbReference>
<sequence>MRCWFLLFTALLLAGCSSHRAPPPNARLSDSITVIAGLNDQLQSWRGTPYRYGGMSRSGVDCSGFVAMTMRDQFDLQLPRDTRGQAKLGTEIDKGDLLPGDLVFFKTGSGESGLHVGIYDTNNQFIHASTSRGVMRSSLDNVYWRKNFWQARRI</sequence>
<reference evidence="8 9" key="1">
    <citation type="submission" date="2018-01" db="EMBL/GenBank/DDBJ databases">
        <title>Complete genome sequences of 14 Citrobacter spp. isolated from plant in Canada.</title>
        <authorList>
            <person name="Bhandare S.G."/>
            <person name="Colavecchio A."/>
            <person name="Jeukens J."/>
            <person name="Emond-Rheault J.-G."/>
            <person name="Freschi L."/>
            <person name="Hamel J."/>
            <person name="Kukavica-Ibrulj I."/>
            <person name="Levesque R."/>
            <person name="Goodridge L."/>
        </authorList>
    </citation>
    <scope>NUCLEOTIDE SEQUENCE [LARGE SCALE GENOMIC DNA]</scope>
    <source>
        <strain evidence="8 9">S1285</strain>
    </source>
</reference>
<evidence type="ECO:0000259" key="7">
    <source>
        <dbReference type="PROSITE" id="PS51935"/>
    </source>
</evidence>
<dbReference type="Pfam" id="PF00877">
    <property type="entry name" value="NLPC_P60"/>
    <property type="match status" value="1"/>
</dbReference>
<evidence type="ECO:0000313" key="8">
    <source>
        <dbReference type="EMBL" id="POU65976.1"/>
    </source>
</evidence>
<evidence type="ECO:0000256" key="5">
    <source>
        <dbReference type="ARBA" id="ARBA00022807"/>
    </source>
</evidence>
<evidence type="ECO:0000313" key="9">
    <source>
        <dbReference type="Proteomes" id="UP000237003"/>
    </source>
</evidence>
<keyword evidence="3 6" id="KW-0732">Signal</keyword>
<dbReference type="InterPro" id="IPR000064">
    <property type="entry name" value="NLP_P60_dom"/>
</dbReference>
<dbReference type="PANTHER" id="PTHR47360">
    <property type="entry name" value="MUREIN DD-ENDOPEPTIDASE MEPS/MUREIN LD-CARBOXYPEPTIDASE"/>
    <property type="match status" value="1"/>
</dbReference>
<name>A0A2S4RYT4_CITAM</name>
<organism evidence="8 9">
    <name type="scientific">Citrobacter amalonaticus</name>
    <dbReference type="NCBI Taxonomy" id="35703"/>
    <lineage>
        <taxon>Bacteria</taxon>
        <taxon>Pseudomonadati</taxon>
        <taxon>Pseudomonadota</taxon>
        <taxon>Gammaproteobacteria</taxon>
        <taxon>Enterobacterales</taxon>
        <taxon>Enterobacteriaceae</taxon>
        <taxon>Citrobacter</taxon>
    </lineage>
</organism>
<keyword evidence="5" id="KW-0788">Thiol protease</keyword>
<evidence type="ECO:0000256" key="4">
    <source>
        <dbReference type="ARBA" id="ARBA00022801"/>
    </source>
</evidence>
<evidence type="ECO:0000256" key="1">
    <source>
        <dbReference type="ARBA" id="ARBA00007074"/>
    </source>
</evidence>
<feature type="domain" description="NlpC/P60" evidence="7">
    <location>
        <begin position="32"/>
        <end position="154"/>
    </location>
</feature>
<dbReference type="GO" id="GO:0008234">
    <property type="term" value="F:cysteine-type peptidase activity"/>
    <property type="evidence" value="ECO:0007669"/>
    <property type="project" value="UniProtKB-KW"/>
</dbReference>
<dbReference type="RefSeq" id="WP_103775818.1">
    <property type="nucleotide sequence ID" value="NZ_PQLX01000003.1"/>
</dbReference>
<protein>
    <submittedName>
        <fullName evidence="8">Endopeptidase</fullName>
    </submittedName>
</protein>
<comment type="similarity">
    <text evidence="1">Belongs to the peptidase C40 family.</text>
</comment>
<proteinExistence type="inferred from homology"/>
<evidence type="ECO:0000256" key="2">
    <source>
        <dbReference type="ARBA" id="ARBA00022670"/>
    </source>
</evidence>